<proteinExistence type="predicted"/>
<protein>
    <submittedName>
        <fullName evidence="1">Uncharacterized protein</fullName>
    </submittedName>
</protein>
<comment type="caution">
    <text evidence="1">The sequence shown here is derived from an EMBL/GenBank/DDBJ whole genome shotgun (WGS) entry which is preliminary data.</text>
</comment>
<reference evidence="1 2" key="1">
    <citation type="submission" date="2020-08" db="EMBL/GenBank/DDBJ databases">
        <title>Cohnella phylogeny.</title>
        <authorList>
            <person name="Dunlap C."/>
        </authorList>
    </citation>
    <scope>NUCLEOTIDE SEQUENCE [LARGE SCALE GENOMIC DNA]</scope>
    <source>
        <strain evidence="1 2">DSM 25239</strain>
    </source>
</reference>
<accession>A0A841U302</accession>
<gene>
    <name evidence="1" type="ORF">H7B90_26415</name>
</gene>
<dbReference type="Proteomes" id="UP000553776">
    <property type="component" value="Unassembled WGS sequence"/>
</dbReference>
<evidence type="ECO:0000313" key="1">
    <source>
        <dbReference type="EMBL" id="MBB6694936.1"/>
    </source>
</evidence>
<dbReference type="EMBL" id="JACJVR010000107">
    <property type="protein sequence ID" value="MBB6694936.1"/>
    <property type="molecule type" value="Genomic_DNA"/>
</dbReference>
<name>A0A841U302_9BACL</name>
<sequence length="110" mass="12577">MAKETFIVKNAVGGMIYIDTGKSPVDYRLDAQEDGGWLFTIRTKRSAAVEEILRFRQELNVFVFREEEGRPTVKTWYYVGDGPVEYDEAGGQLTIRAASRIEYIPDTYLS</sequence>
<organism evidence="1 2">
    <name type="scientific">Cohnella xylanilytica</name>
    <dbReference type="NCBI Taxonomy" id="557555"/>
    <lineage>
        <taxon>Bacteria</taxon>
        <taxon>Bacillati</taxon>
        <taxon>Bacillota</taxon>
        <taxon>Bacilli</taxon>
        <taxon>Bacillales</taxon>
        <taxon>Paenibacillaceae</taxon>
        <taxon>Cohnella</taxon>
    </lineage>
</organism>
<evidence type="ECO:0000313" key="2">
    <source>
        <dbReference type="Proteomes" id="UP000553776"/>
    </source>
</evidence>
<dbReference type="AlphaFoldDB" id="A0A841U302"/>
<keyword evidence="2" id="KW-1185">Reference proteome</keyword>
<dbReference type="RefSeq" id="WP_185138899.1">
    <property type="nucleotide sequence ID" value="NZ_BORM01000007.1"/>
</dbReference>